<keyword evidence="7 8" id="KW-0472">Membrane</keyword>
<dbReference type="Proteomes" id="UP001163687">
    <property type="component" value="Chromosome"/>
</dbReference>
<keyword evidence="3" id="KW-1003">Cell membrane</keyword>
<keyword evidence="4" id="KW-0997">Cell inner membrane</keyword>
<keyword evidence="5 8" id="KW-0812">Transmembrane</keyword>
<evidence type="ECO:0000313" key="9">
    <source>
        <dbReference type="EMBL" id="BDG62352.1"/>
    </source>
</evidence>
<dbReference type="KEGG" id="cmic:caldi_34420"/>
<evidence type="ECO:0000256" key="8">
    <source>
        <dbReference type="SAM" id="Phobius"/>
    </source>
</evidence>
<name>A0AA35CQK8_9FIRM</name>
<evidence type="ECO:0000256" key="1">
    <source>
        <dbReference type="ARBA" id="ARBA00004651"/>
    </source>
</evidence>
<accession>A0AA35CQK8</accession>
<comment type="subcellular location">
    <subcellularLocation>
        <location evidence="1">Cell membrane</location>
        <topology evidence="1">Multi-pass membrane protein</topology>
    </subcellularLocation>
</comment>
<dbReference type="Pfam" id="PF02653">
    <property type="entry name" value="BPD_transp_2"/>
    <property type="match status" value="1"/>
</dbReference>
<feature type="transmembrane region" description="Helical" evidence="8">
    <location>
        <begin position="244"/>
        <end position="277"/>
    </location>
</feature>
<evidence type="ECO:0000313" key="10">
    <source>
        <dbReference type="Proteomes" id="UP001163687"/>
    </source>
</evidence>
<dbReference type="CDD" id="cd06579">
    <property type="entry name" value="TM_PBP1_transp_AraH_like"/>
    <property type="match status" value="1"/>
</dbReference>
<dbReference type="RefSeq" id="WP_264842940.1">
    <property type="nucleotide sequence ID" value="NZ_AP025628.1"/>
</dbReference>
<sequence>MHGWYPGRLFRRLGPFAGFLALALALSLLSDRFLTVSNLLNVARQISINAIIAAGMTAVILTGGIDLSVGSILALAGALTAGTIAAGRPVPVGVMTGLGVGVVAGLVNGLLVTRGRIPAFIATLGTMTALRGLTLTYTGGRPITGLTDSFRAIGGGYLLGIPVPVAIMALVFATAWVFLSHTRPGRYVYAIGSNREAVRVAGVPTAPYETLVYVLSGLAAGLAGVILTSRLNSAQPTAGLGYELDAIAAVVLGGTSLAGGSGGVMGTLVGALIIGVLDNGLNLLGVSSFYQQVVKGLVILLAVLLDRAKK</sequence>
<dbReference type="EMBL" id="AP025628">
    <property type="protein sequence ID" value="BDG62352.1"/>
    <property type="molecule type" value="Genomic_DNA"/>
</dbReference>
<evidence type="ECO:0000256" key="4">
    <source>
        <dbReference type="ARBA" id="ARBA00022519"/>
    </source>
</evidence>
<dbReference type="InterPro" id="IPR001851">
    <property type="entry name" value="ABC_transp_permease"/>
</dbReference>
<gene>
    <name evidence="9" type="primary">rbsC_2</name>
    <name evidence="9" type="ORF">caldi_34420</name>
</gene>
<dbReference type="AlphaFoldDB" id="A0AA35CQK8"/>
<keyword evidence="10" id="KW-1185">Reference proteome</keyword>
<evidence type="ECO:0000256" key="3">
    <source>
        <dbReference type="ARBA" id="ARBA00022475"/>
    </source>
</evidence>
<evidence type="ECO:0000256" key="2">
    <source>
        <dbReference type="ARBA" id="ARBA00022448"/>
    </source>
</evidence>
<evidence type="ECO:0000256" key="6">
    <source>
        <dbReference type="ARBA" id="ARBA00022989"/>
    </source>
</evidence>
<reference evidence="9" key="1">
    <citation type="submission" date="2022-03" db="EMBL/GenBank/DDBJ databases">
        <title>Complete genome sequence of Caldinitratiruptor microaerophilus.</title>
        <authorList>
            <person name="Mukaiyama R."/>
            <person name="Nishiyama T."/>
            <person name="Ueda K."/>
        </authorList>
    </citation>
    <scope>NUCLEOTIDE SEQUENCE</scope>
    <source>
        <strain evidence="9">JCM 16183</strain>
    </source>
</reference>
<dbReference type="PANTHER" id="PTHR32196:SF21">
    <property type="entry name" value="ABC TRANSPORTER PERMEASE PROTEIN YPHD-RELATED"/>
    <property type="match status" value="1"/>
</dbReference>
<feature type="transmembrane region" description="Helical" evidence="8">
    <location>
        <begin position="12"/>
        <end position="30"/>
    </location>
</feature>
<dbReference type="PANTHER" id="PTHR32196">
    <property type="entry name" value="ABC TRANSPORTER PERMEASE PROTEIN YPHD-RELATED-RELATED"/>
    <property type="match status" value="1"/>
</dbReference>
<feature type="transmembrane region" description="Helical" evidence="8">
    <location>
        <begin position="289"/>
        <end position="305"/>
    </location>
</feature>
<dbReference type="GO" id="GO:0005886">
    <property type="term" value="C:plasma membrane"/>
    <property type="evidence" value="ECO:0007669"/>
    <property type="project" value="UniProtKB-SubCell"/>
</dbReference>
<organism evidence="9 10">
    <name type="scientific">Caldinitratiruptor microaerophilus</name>
    <dbReference type="NCBI Taxonomy" id="671077"/>
    <lineage>
        <taxon>Bacteria</taxon>
        <taxon>Bacillati</taxon>
        <taxon>Bacillota</taxon>
        <taxon>Clostridia</taxon>
        <taxon>Eubacteriales</taxon>
        <taxon>Symbiobacteriaceae</taxon>
        <taxon>Caldinitratiruptor</taxon>
    </lineage>
</organism>
<dbReference type="GO" id="GO:0022857">
    <property type="term" value="F:transmembrane transporter activity"/>
    <property type="evidence" value="ECO:0007669"/>
    <property type="project" value="InterPro"/>
</dbReference>
<proteinExistence type="predicted"/>
<evidence type="ECO:0000256" key="7">
    <source>
        <dbReference type="ARBA" id="ARBA00023136"/>
    </source>
</evidence>
<keyword evidence="2" id="KW-0813">Transport</keyword>
<feature type="transmembrane region" description="Helical" evidence="8">
    <location>
        <begin position="157"/>
        <end position="179"/>
    </location>
</feature>
<feature type="transmembrane region" description="Helical" evidence="8">
    <location>
        <begin position="211"/>
        <end position="232"/>
    </location>
</feature>
<keyword evidence="6 8" id="KW-1133">Transmembrane helix</keyword>
<feature type="transmembrane region" description="Helical" evidence="8">
    <location>
        <begin position="90"/>
        <end position="111"/>
    </location>
</feature>
<feature type="transmembrane region" description="Helical" evidence="8">
    <location>
        <begin position="50"/>
        <end position="78"/>
    </location>
</feature>
<evidence type="ECO:0000256" key="5">
    <source>
        <dbReference type="ARBA" id="ARBA00022692"/>
    </source>
</evidence>
<protein>
    <submittedName>
        <fullName evidence="9">Ribose ABC transporter permease</fullName>
    </submittedName>
</protein>